<dbReference type="Proteomes" id="UP000030764">
    <property type="component" value="Unassembled WGS sequence"/>
</dbReference>
<proteinExistence type="predicted"/>
<sequence length="71" mass="7724">MLRTYAFSAFLEAHSVLNENGDWTSPPVGQDIFSEDVSSIGNVGVVTANEKTSGTTCCAMCHLHQDIFMKI</sequence>
<evidence type="ECO:0000313" key="1">
    <source>
        <dbReference type="EMBL" id="KFD58513.1"/>
    </source>
</evidence>
<accession>A0A085N6P9</accession>
<protein>
    <submittedName>
        <fullName evidence="2">Uncharacterized protein</fullName>
    </submittedName>
</protein>
<keyword evidence="3" id="KW-1185">Reference proteome</keyword>
<dbReference type="Proteomes" id="UP000030758">
    <property type="component" value="Unassembled WGS sequence"/>
</dbReference>
<evidence type="ECO:0000313" key="2">
    <source>
        <dbReference type="EMBL" id="KFD65145.1"/>
    </source>
</evidence>
<gene>
    <name evidence="1" type="ORF">M513_00739</name>
    <name evidence="2" type="ORF">M514_00739</name>
</gene>
<dbReference type="EMBL" id="KL363184">
    <property type="protein sequence ID" value="KFD58513.1"/>
    <property type="molecule type" value="Genomic_DNA"/>
</dbReference>
<evidence type="ECO:0000313" key="3">
    <source>
        <dbReference type="Proteomes" id="UP000030764"/>
    </source>
</evidence>
<organism evidence="2">
    <name type="scientific">Trichuris suis</name>
    <name type="common">pig whipworm</name>
    <dbReference type="NCBI Taxonomy" id="68888"/>
    <lineage>
        <taxon>Eukaryota</taxon>
        <taxon>Metazoa</taxon>
        <taxon>Ecdysozoa</taxon>
        <taxon>Nematoda</taxon>
        <taxon>Enoplea</taxon>
        <taxon>Dorylaimia</taxon>
        <taxon>Trichinellida</taxon>
        <taxon>Trichuridae</taxon>
        <taxon>Trichuris</taxon>
    </lineage>
</organism>
<name>A0A085N6P9_9BILA</name>
<reference evidence="2 3" key="1">
    <citation type="journal article" date="2014" name="Nat. Genet.">
        <title>Genome and transcriptome of the porcine whipworm Trichuris suis.</title>
        <authorList>
            <person name="Jex A.R."/>
            <person name="Nejsum P."/>
            <person name="Schwarz E.M."/>
            <person name="Hu L."/>
            <person name="Young N.D."/>
            <person name="Hall R.S."/>
            <person name="Korhonen P.K."/>
            <person name="Liao S."/>
            <person name="Thamsborg S."/>
            <person name="Xia J."/>
            <person name="Xu P."/>
            <person name="Wang S."/>
            <person name="Scheerlinck J.P."/>
            <person name="Hofmann A."/>
            <person name="Sternberg P.W."/>
            <person name="Wang J."/>
            <person name="Gasser R.B."/>
        </authorList>
    </citation>
    <scope>NUCLEOTIDE SEQUENCE [LARGE SCALE GENOMIC DNA]</scope>
    <source>
        <strain evidence="2">DCEP-RM93F</strain>
        <strain evidence="1">DCEP-RM93M</strain>
    </source>
</reference>
<dbReference type="EMBL" id="KL367544">
    <property type="protein sequence ID" value="KFD65145.1"/>
    <property type="molecule type" value="Genomic_DNA"/>
</dbReference>
<dbReference type="AlphaFoldDB" id="A0A085N6P9"/>